<comment type="caution">
    <text evidence="1">The sequence shown here is derived from an EMBL/GenBank/DDBJ whole genome shotgun (WGS) entry which is preliminary data.</text>
</comment>
<evidence type="ECO:0000313" key="1">
    <source>
        <dbReference type="EMBL" id="KZM74291.1"/>
    </source>
</evidence>
<organism evidence="1 2">
    <name type="scientific">Nocardia terpenica</name>
    <dbReference type="NCBI Taxonomy" id="455432"/>
    <lineage>
        <taxon>Bacteria</taxon>
        <taxon>Bacillati</taxon>
        <taxon>Actinomycetota</taxon>
        <taxon>Actinomycetes</taxon>
        <taxon>Mycobacteriales</taxon>
        <taxon>Nocardiaceae</taxon>
        <taxon>Nocardia</taxon>
    </lineage>
</organism>
<reference evidence="1 2" key="1">
    <citation type="submission" date="2016-04" db="EMBL/GenBank/DDBJ databases">
        <authorList>
            <person name="Evans L.H."/>
            <person name="Alamgir A."/>
            <person name="Owens N."/>
            <person name="Weber N.D."/>
            <person name="Virtaneva K."/>
            <person name="Barbian K."/>
            <person name="Babar A."/>
            <person name="Rosenke K."/>
        </authorList>
    </citation>
    <scope>NUCLEOTIDE SEQUENCE [LARGE SCALE GENOMIC DNA]</scope>
    <source>
        <strain evidence="1 2">IFM 0406</strain>
    </source>
</reference>
<evidence type="ECO:0000313" key="2">
    <source>
        <dbReference type="Proteomes" id="UP000076512"/>
    </source>
</evidence>
<keyword evidence="2" id="KW-1185">Reference proteome</keyword>
<proteinExistence type="predicted"/>
<name>A0A164NF13_9NOCA</name>
<accession>A0A164NF13</accession>
<dbReference type="AlphaFoldDB" id="A0A164NF13"/>
<sequence length="59" mass="6131">MGARRGDIVGAAGAYAEVHSGQPSEAVSTWTLPSWRRCLPDDHGSTGLPFFFVAVGPGS</sequence>
<dbReference type="EMBL" id="LWGR01000005">
    <property type="protein sequence ID" value="KZM74291.1"/>
    <property type="molecule type" value="Genomic_DNA"/>
</dbReference>
<protein>
    <submittedName>
        <fullName evidence="1">Uncharacterized protein</fullName>
    </submittedName>
</protein>
<dbReference type="Proteomes" id="UP000076512">
    <property type="component" value="Unassembled WGS sequence"/>
</dbReference>
<gene>
    <name evidence="1" type="ORF">AWN90_24630</name>
</gene>